<organism evidence="2 3">
    <name type="scientific">Zunongwangia profunda (strain DSM 18752 / CCTCC AB 206139 / SM-A87)</name>
    <name type="common">Wangia profunda</name>
    <dbReference type="NCBI Taxonomy" id="655815"/>
    <lineage>
        <taxon>Bacteria</taxon>
        <taxon>Pseudomonadati</taxon>
        <taxon>Bacteroidota</taxon>
        <taxon>Flavobacteriia</taxon>
        <taxon>Flavobacteriales</taxon>
        <taxon>Flavobacteriaceae</taxon>
        <taxon>Zunongwangia</taxon>
    </lineage>
</organism>
<evidence type="ECO:0000313" key="3">
    <source>
        <dbReference type="Proteomes" id="UP000001654"/>
    </source>
</evidence>
<dbReference type="Proteomes" id="UP000001654">
    <property type="component" value="Chromosome"/>
</dbReference>
<keyword evidence="1" id="KW-1133">Transmembrane helix</keyword>
<keyword evidence="1" id="KW-0812">Transmembrane</keyword>
<evidence type="ECO:0000256" key="1">
    <source>
        <dbReference type="SAM" id="Phobius"/>
    </source>
</evidence>
<sequence length="278" mass="32658">MLNENHKIWWFTKYTLVLRLISHPGVCFVVSYVCFFILGIFFLKNLEYFLLIIGKMKYICSVKYNIMDRKIRSLQDSKEIIEPFHSELVQCIEKGFNDFIKVNEFVSSEITSFVDFKPRTKACIIHDMIRANTLELFSERDNLQVGEFNKVFGINVNDELFVRFKKMNKNFAVSSYLTPQHKKYLGQQRIIGFLDEPTFLFAGYIPDQAWTSLSGIYLACWNGDVLEWYDEAGKYSYEQFSIDFDPSRNDAHKIIEKRVRLKKGLGKNKDKETGTDNN</sequence>
<accession>D5BK78</accession>
<keyword evidence="3" id="KW-1185">Reference proteome</keyword>
<dbReference type="EMBL" id="CP001650">
    <property type="protein sequence ID" value="ADF51758.1"/>
    <property type="molecule type" value="Genomic_DNA"/>
</dbReference>
<gene>
    <name evidence="2" type="ordered locus">ZPR_1422</name>
</gene>
<dbReference type="HOGENOM" id="CLU_1000970_0_0_10"/>
<reference evidence="2 3" key="1">
    <citation type="journal article" date="2010" name="BMC Genomics">
        <title>The complete genome of Zunongwangia profunda SM-A87 reveals its adaptation to the deep-sea environment and ecological role in sedimentary organic nitrogen degradation.</title>
        <authorList>
            <person name="Qin Q.L."/>
            <person name="Zhang X.Y."/>
            <person name="Wang X.M."/>
            <person name="Liu G.M."/>
            <person name="Chen X.L."/>
            <person name="Xie B.B."/>
            <person name="Dang H.Y."/>
            <person name="Zhou B.C."/>
            <person name="Yu J."/>
            <person name="Zhang Y.Z."/>
        </authorList>
    </citation>
    <scope>NUCLEOTIDE SEQUENCE [LARGE SCALE GENOMIC DNA]</scope>
    <source>
        <strain evidence="3">DSM 18752 / CCTCC AB 206139 / SM-A87</strain>
    </source>
</reference>
<name>D5BK78_ZUNPS</name>
<dbReference type="eggNOG" id="ENOG502ZE68">
    <property type="taxonomic scope" value="Bacteria"/>
</dbReference>
<proteinExistence type="predicted"/>
<evidence type="ECO:0000313" key="2">
    <source>
        <dbReference type="EMBL" id="ADF51758.1"/>
    </source>
</evidence>
<dbReference type="AlphaFoldDB" id="D5BK78"/>
<feature type="transmembrane region" description="Helical" evidence="1">
    <location>
        <begin position="20"/>
        <end position="43"/>
    </location>
</feature>
<dbReference type="KEGG" id="zpr:ZPR_1422"/>
<keyword evidence="1" id="KW-0472">Membrane</keyword>
<protein>
    <submittedName>
        <fullName evidence="2">Uncharacterized protein</fullName>
    </submittedName>
</protein>